<proteinExistence type="predicted"/>
<dbReference type="InterPro" id="IPR025101">
    <property type="entry name" value="DUF4012"/>
</dbReference>
<sequence>MAVVIGVIVALVLVVGGTVGFMFYRSAMGVRAEASELMAQASTLKESLKSGDAEALASSVQTISEKAAYIDAEVHTPLWGVVSAVPVIGEDVRSLQTLGSVATDLVDNALVPIANSVSGMSLSEIFSDGTVNIDLVTAVSESFTSAAPVIQSSMETISSLPEAHIPQVREVLERIQEPVAQVDDLVDSALPLLQQLPEILGADGARTYLIIAQNNAELRSTGGLPGSWGTLTVDNGVISLGSDFQTILHQPGFSVSATEEEITRICASIHTDPAQVNFTPNFVRVGELSQEYWEQAGYGTVDGVIAIDPVFLQSLLSLTGGFTAVDGTTVDGTNAARVLLSDTYWKFGNDGEAQDAYFASVAADAFSHIMSNLGNAGLTDLWDTISQGAEQGRLLVWMSDDDEEALMEQMGFSGSLGSDPSAPELGVYINDDTISKISWYTSMHTEVGEGVENADGTTTYAVTTTLTNTITAEEASSAPTYISGGNSNKRDVTDMLDYVYFYAPAGGSISDMTVSEGGLVGDFPVTDTTAYGLQLVSAHVHARGGETVTFTYNVTVSAEASEPLSVRTTPLAQTSLM</sequence>
<accession>A0A9D2EXN1</accession>
<reference evidence="1" key="1">
    <citation type="journal article" date="2021" name="PeerJ">
        <title>Extensive microbial diversity within the chicken gut microbiome revealed by metagenomics and culture.</title>
        <authorList>
            <person name="Gilroy R."/>
            <person name="Ravi A."/>
            <person name="Getino M."/>
            <person name="Pursley I."/>
            <person name="Horton D.L."/>
            <person name="Alikhan N.F."/>
            <person name="Baker D."/>
            <person name="Gharbi K."/>
            <person name="Hall N."/>
            <person name="Watson M."/>
            <person name="Adriaenssens E.M."/>
            <person name="Foster-Nyarko E."/>
            <person name="Jarju S."/>
            <person name="Secka A."/>
            <person name="Antonio M."/>
            <person name="Oren A."/>
            <person name="Chaudhuri R.R."/>
            <person name="La Ragione R."/>
            <person name="Hildebrand F."/>
            <person name="Pallen M.J."/>
        </authorList>
    </citation>
    <scope>NUCLEOTIDE SEQUENCE</scope>
    <source>
        <strain evidence="1">ChiHjej12B11-14209</strain>
    </source>
</reference>
<dbReference type="AlphaFoldDB" id="A0A9D2EXN1"/>
<evidence type="ECO:0000313" key="2">
    <source>
        <dbReference type="Proteomes" id="UP000824062"/>
    </source>
</evidence>
<protein>
    <submittedName>
        <fullName evidence="1">DUF4012 domain-containing protein</fullName>
    </submittedName>
</protein>
<name>A0A9D2EXN1_9ACTN</name>
<reference evidence="1" key="2">
    <citation type="submission" date="2021-04" db="EMBL/GenBank/DDBJ databases">
        <authorList>
            <person name="Gilroy R."/>
        </authorList>
    </citation>
    <scope>NUCLEOTIDE SEQUENCE</scope>
    <source>
        <strain evidence="1">ChiHjej12B11-14209</strain>
    </source>
</reference>
<dbReference type="Proteomes" id="UP000824062">
    <property type="component" value="Unassembled WGS sequence"/>
</dbReference>
<dbReference type="EMBL" id="DXBM01000010">
    <property type="protein sequence ID" value="HIZ45522.1"/>
    <property type="molecule type" value="Genomic_DNA"/>
</dbReference>
<comment type="caution">
    <text evidence="1">The sequence shown here is derived from an EMBL/GenBank/DDBJ whole genome shotgun (WGS) entry which is preliminary data.</text>
</comment>
<organism evidence="1 2">
    <name type="scientific">Candidatus Olsenella pullistercoris</name>
    <dbReference type="NCBI Taxonomy" id="2838712"/>
    <lineage>
        <taxon>Bacteria</taxon>
        <taxon>Bacillati</taxon>
        <taxon>Actinomycetota</taxon>
        <taxon>Coriobacteriia</taxon>
        <taxon>Coriobacteriales</taxon>
        <taxon>Atopobiaceae</taxon>
        <taxon>Olsenella</taxon>
    </lineage>
</organism>
<dbReference type="Pfam" id="PF13196">
    <property type="entry name" value="DUF4012"/>
    <property type="match status" value="1"/>
</dbReference>
<evidence type="ECO:0000313" key="1">
    <source>
        <dbReference type="EMBL" id="HIZ45522.1"/>
    </source>
</evidence>
<gene>
    <name evidence="1" type="ORF">IAA19_00650</name>
</gene>